<dbReference type="InterPro" id="IPR043502">
    <property type="entry name" value="DNA/RNA_pol_sf"/>
</dbReference>
<evidence type="ECO:0000313" key="3">
    <source>
        <dbReference type="EMBL" id="KAG2918248.1"/>
    </source>
</evidence>
<dbReference type="PROSITE" id="PS50878">
    <property type="entry name" value="RT_POL"/>
    <property type="match status" value="1"/>
</dbReference>
<evidence type="ECO:0000313" key="2">
    <source>
        <dbReference type="EMBL" id="KAG2856191.1"/>
    </source>
</evidence>
<evidence type="ECO:0000313" key="4">
    <source>
        <dbReference type="EMBL" id="KAG2980587.1"/>
    </source>
</evidence>
<dbReference type="OrthoDB" id="103504at2759"/>
<dbReference type="InterPro" id="IPR051320">
    <property type="entry name" value="Viral_Replic_Matur_Polypro"/>
</dbReference>
<dbReference type="STRING" id="29920.A0A329SCE1"/>
<dbReference type="Proteomes" id="UP000735874">
    <property type="component" value="Unassembled WGS sequence"/>
</dbReference>
<keyword evidence="7" id="KW-1185">Reference proteome</keyword>
<dbReference type="SUPFAM" id="SSF56672">
    <property type="entry name" value="DNA/RNA polymerases"/>
    <property type="match status" value="1"/>
</dbReference>
<dbReference type="PANTHER" id="PTHR33064:SF37">
    <property type="entry name" value="RIBONUCLEASE H"/>
    <property type="match status" value="1"/>
</dbReference>
<feature type="domain" description="Reverse transcriptase" evidence="1">
    <location>
        <begin position="1"/>
        <end position="93"/>
    </location>
</feature>
<proteinExistence type="predicted"/>
<organism evidence="6 7">
    <name type="scientific">Phytophthora cactorum</name>
    <dbReference type="NCBI Taxonomy" id="29920"/>
    <lineage>
        <taxon>Eukaryota</taxon>
        <taxon>Sar</taxon>
        <taxon>Stramenopiles</taxon>
        <taxon>Oomycota</taxon>
        <taxon>Peronosporomycetes</taxon>
        <taxon>Peronosporales</taxon>
        <taxon>Peronosporaceae</taxon>
        <taxon>Phytophthora</taxon>
    </lineage>
</organism>
<dbReference type="Proteomes" id="UP000251314">
    <property type="component" value="Unassembled WGS sequence"/>
</dbReference>
<name>A0A329SCE1_9STRA</name>
<dbReference type="EMBL" id="RCMV01000297">
    <property type="protein sequence ID" value="KAG3219751.1"/>
    <property type="molecule type" value="Genomic_DNA"/>
</dbReference>
<dbReference type="Proteomes" id="UP000774804">
    <property type="component" value="Unassembled WGS sequence"/>
</dbReference>
<dbReference type="EMBL" id="RCMI01000312">
    <property type="protein sequence ID" value="KAG2918248.1"/>
    <property type="molecule type" value="Genomic_DNA"/>
</dbReference>
<dbReference type="EMBL" id="MJFZ01000243">
    <property type="protein sequence ID" value="RAW33272.1"/>
    <property type="molecule type" value="Genomic_DNA"/>
</dbReference>
<dbReference type="Proteomes" id="UP000697107">
    <property type="component" value="Unassembled WGS sequence"/>
</dbReference>
<dbReference type="Pfam" id="PF00078">
    <property type="entry name" value="RVT_1"/>
    <property type="match status" value="1"/>
</dbReference>
<reference evidence="6 7" key="1">
    <citation type="submission" date="2018-01" db="EMBL/GenBank/DDBJ databases">
        <title>Draft genome of the strawberry crown rot pathogen Phytophthora cactorum.</title>
        <authorList>
            <person name="Armitage A.D."/>
            <person name="Lysoe E."/>
            <person name="Nellist C.F."/>
            <person name="Harrison R.J."/>
            <person name="Brurberg M.B."/>
        </authorList>
    </citation>
    <scope>NUCLEOTIDE SEQUENCE [LARGE SCALE GENOMIC DNA]</scope>
    <source>
        <strain evidence="6 7">10300</strain>
    </source>
</reference>
<reference evidence="2" key="2">
    <citation type="submission" date="2018-10" db="EMBL/GenBank/DDBJ databases">
        <title>Effector identification in a new, highly contiguous assembly of the strawberry crown rot pathogen Phytophthora cactorum.</title>
        <authorList>
            <person name="Armitage A.D."/>
            <person name="Nellist C.F."/>
            <person name="Bates H."/>
            <person name="Vickerstaff R.J."/>
            <person name="Harrison R.J."/>
        </authorList>
    </citation>
    <scope>NUCLEOTIDE SEQUENCE</scope>
    <source>
        <strain evidence="2">15-7</strain>
        <strain evidence="3">4032</strain>
        <strain evidence="4">P415</strain>
        <strain evidence="5">P421</strain>
    </source>
</reference>
<comment type="caution">
    <text evidence="6">The sequence shown here is derived from an EMBL/GenBank/DDBJ whole genome shotgun (WGS) entry which is preliminary data.</text>
</comment>
<protein>
    <recommendedName>
        <fullName evidence="1">Reverse transcriptase domain-containing protein</fullName>
    </recommendedName>
</protein>
<evidence type="ECO:0000259" key="1">
    <source>
        <dbReference type="PROSITE" id="PS50878"/>
    </source>
</evidence>
<dbReference type="VEuPathDB" id="FungiDB:PC110_g10412"/>
<dbReference type="Proteomes" id="UP000760860">
    <property type="component" value="Unassembled WGS sequence"/>
</dbReference>
<evidence type="ECO:0000313" key="5">
    <source>
        <dbReference type="EMBL" id="KAG3219751.1"/>
    </source>
</evidence>
<dbReference type="InterPro" id="IPR043128">
    <property type="entry name" value="Rev_trsase/Diguanyl_cyclase"/>
</dbReference>
<dbReference type="AlphaFoldDB" id="A0A329SCE1"/>
<evidence type="ECO:0000313" key="7">
    <source>
        <dbReference type="Proteomes" id="UP000251314"/>
    </source>
</evidence>
<gene>
    <name evidence="6" type="ORF">PC110_g10412</name>
    <name evidence="2" type="ORF">PC113_g11783</name>
    <name evidence="3" type="ORF">PC115_g10518</name>
    <name evidence="4" type="ORF">PC118_g11106</name>
    <name evidence="5" type="ORF">PC129_g9481</name>
</gene>
<dbReference type="EMBL" id="RCMG01000344">
    <property type="protein sequence ID" value="KAG2856191.1"/>
    <property type="molecule type" value="Genomic_DNA"/>
</dbReference>
<dbReference type="PANTHER" id="PTHR33064">
    <property type="entry name" value="POL PROTEIN"/>
    <property type="match status" value="1"/>
</dbReference>
<sequence>MTDEKVFTPRRVPQGRSDAAIYFQKTMENCFATLLYEHLLIWIDDLLLYAADIDTYLDKLAELFSLLNDFGSKLSTKKTSIYQTEVKWCGKVFNGQGIKYDPERINSLRTLPYPATACELQQFVCAIIWMRESIFDFAG</sequence>
<dbReference type="EMBL" id="RCML01000330">
    <property type="protein sequence ID" value="KAG2980587.1"/>
    <property type="molecule type" value="Genomic_DNA"/>
</dbReference>
<evidence type="ECO:0000313" key="6">
    <source>
        <dbReference type="EMBL" id="RAW33272.1"/>
    </source>
</evidence>
<dbReference type="InterPro" id="IPR000477">
    <property type="entry name" value="RT_dom"/>
</dbReference>
<accession>A0A329SCE1</accession>
<dbReference type="Gene3D" id="3.30.70.270">
    <property type="match status" value="1"/>
</dbReference>